<dbReference type="InterPro" id="IPR050493">
    <property type="entry name" value="FAD-dep_Monooxygenase_BioMet"/>
</dbReference>
<evidence type="ECO:0000256" key="2">
    <source>
        <dbReference type="ARBA" id="ARBA00023033"/>
    </source>
</evidence>
<dbReference type="InterPro" id="IPR036188">
    <property type="entry name" value="FAD/NAD-bd_sf"/>
</dbReference>
<dbReference type="Proteomes" id="UP000185924">
    <property type="component" value="Unassembled WGS sequence"/>
</dbReference>
<dbReference type="Gene3D" id="3.50.50.60">
    <property type="entry name" value="FAD/NAD(P)-binding domain"/>
    <property type="match status" value="1"/>
</dbReference>
<dbReference type="GO" id="GO:0071949">
    <property type="term" value="F:FAD binding"/>
    <property type="evidence" value="ECO:0007669"/>
    <property type="project" value="InterPro"/>
</dbReference>
<proteinExistence type="predicted"/>
<keyword evidence="2" id="KW-0503">Monooxygenase</keyword>
<sequence>MKAIVVGGGIGGLCAALALQQAGIDTTVYEAAPKFRGLGAGVGLAANAMQGLQRLGVMDDVVARGKQLDALVIFDEHGQEISNMDTRRLSNKYGINNFVIHRADLHEVLLSHLAPDSLVLGKRCETVEQNGDQVQVMFADGTHATADLLIAADGISSVVRQQLIPDSIPRYAGYTCWRAVIDNPGVEINKMISAETWAPEGRVGIAPLQGDKIYWYACINAPQRDEKMRRMTPEKLARHFEMVHSPVEAVLASTSQDQLIWNDIADLKPLKHFVYGRIVLLGDAAHATTPNMGQGACQAIEDAVVLAQCLKQEPVLASALKRYEKRRKARTAKVIGLSRTLGEVAHWRNPLLGKLRNTLFRAMPRFITQRQMEDLYRVDF</sequence>
<evidence type="ECO:0000313" key="4">
    <source>
        <dbReference type="EMBL" id="SIQ59047.1"/>
    </source>
</evidence>
<dbReference type="NCBIfam" id="NF005243">
    <property type="entry name" value="PRK06753.1"/>
    <property type="match status" value="1"/>
</dbReference>
<gene>
    <name evidence="4" type="ORF">SAMN05421545_0608</name>
</gene>
<dbReference type="OrthoDB" id="9766816at2"/>
<dbReference type="RefSeq" id="WP_007654691.1">
    <property type="nucleotide sequence ID" value="NZ_FTNM01000001.1"/>
</dbReference>
<dbReference type="InterPro" id="IPR002938">
    <property type="entry name" value="FAD-bd"/>
</dbReference>
<dbReference type="EMBL" id="FTNM01000001">
    <property type="protein sequence ID" value="SIQ59047.1"/>
    <property type="molecule type" value="Genomic_DNA"/>
</dbReference>
<evidence type="ECO:0000313" key="5">
    <source>
        <dbReference type="Proteomes" id="UP000185924"/>
    </source>
</evidence>
<reference evidence="5" key="1">
    <citation type="submission" date="2017-01" db="EMBL/GenBank/DDBJ databases">
        <authorList>
            <person name="Varghese N."/>
            <person name="Submissions S."/>
        </authorList>
    </citation>
    <scope>NUCLEOTIDE SEQUENCE [LARGE SCALE GENOMIC DNA]</scope>
    <source>
        <strain evidence="5">DM9</strain>
    </source>
</reference>
<feature type="domain" description="FAD-binding" evidence="3">
    <location>
        <begin position="2"/>
        <end position="335"/>
    </location>
</feature>
<dbReference type="AlphaFoldDB" id="A0A1N6U0H7"/>
<name>A0A1N6U0H7_9BACT</name>
<protein>
    <submittedName>
        <fullName evidence="4">2-polyprenyl-6-methoxyphenol hydroxylase</fullName>
    </submittedName>
</protein>
<dbReference type="PRINTS" id="PR00420">
    <property type="entry name" value="RNGMNOXGNASE"/>
</dbReference>
<dbReference type="GO" id="GO:0004497">
    <property type="term" value="F:monooxygenase activity"/>
    <property type="evidence" value="ECO:0007669"/>
    <property type="project" value="UniProtKB-KW"/>
</dbReference>
<keyword evidence="1" id="KW-0560">Oxidoreductase</keyword>
<dbReference type="PANTHER" id="PTHR13789:SF309">
    <property type="entry name" value="PUTATIVE (AFU_ORTHOLOGUE AFUA_6G14510)-RELATED"/>
    <property type="match status" value="1"/>
</dbReference>
<dbReference type="STRING" id="1077936.SAMN05421545_0608"/>
<keyword evidence="5" id="KW-1185">Reference proteome</keyword>
<evidence type="ECO:0000256" key="1">
    <source>
        <dbReference type="ARBA" id="ARBA00023002"/>
    </source>
</evidence>
<dbReference type="Pfam" id="PF01494">
    <property type="entry name" value="FAD_binding_3"/>
    <property type="match status" value="1"/>
</dbReference>
<dbReference type="PANTHER" id="PTHR13789">
    <property type="entry name" value="MONOOXYGENASE"/>
    <property type="match status" value="1"/>
</dbReference>
<evidence type="ECO:0000259" key="3">
    <source>
        <dbReference type="Pfam" id="PF01494"/>
    </source>
</evidence>
<organism evidence="4 5">
    <name type="scientific">Pontibacter lucknowensis</name>
    <dbReference type="NCBI Taxonomy" id="1077936"/>
    <lineage>
        <taxon>Bacteria</taxon>
        <taxon>Pseudomonadati</taxon>
        <taxon>Bacteroidota</taxon>
        <taxon>Cytophagia</taxon>
        <taxon>Cytophagales</taxon>
        <taxon>Hymenobacteraceae</taxon>
        <taxon>Pontibacter</taxon>
    </lineage>
</organism>
<accession>A0A1N6U0H7</accession>
<dbReference type="SUPFAM" id="SSF51905">
    <property type="entry name" value="FAD/NAD(P)-binding domain"/>
    <property type="match status" value="1"/>
</dbReference>